<dbReference type="Pfam" id="PF08427">
    <property type="entry name" value="ARMH3_C"/>
    <property type="match status" value="1"/>
</dbReference>
<evidence type="ECO:0000313" key="7">
    <source>
        <dbReference type="EMBL" id="RDW24818.1"/>
    </source>
</evidence>
<dbReference type="VEuPathDB" id="FungiDB:YALI0_D02123g"/>
<dbReference type="GO" id="GO:0005829">
    <property type="term" value="C:cytosol"/>
    <property type="evidence" value="ECO:0007669"/>
    <property type="project" value="TreeGrafter"/>
</dbReference>
<comment type="subcellular location">
    <subcellularLocation>
        <location evidence="1">Membrane</location>
    </subcellularLocation>
</comment>
<dbReference type="PANTHER" id="PTHR13608">
    <property type="entry name" value="ARMADILLO-LIKE HELICAL DOMAIN-CONTAINING PROTEIN 3"/>
    <property type="match status" value="1"/>
</dbReference>
<dbReference type="Proteomes" id="UP000256601">
    <property type="component" value="Unassembled WGS sequence"/>
</dbReference>
<dbReference type="eggNOG" id="KOG4654">
    <property type="taxonomic scope" value="Eukaryota"/>
</dbReference>
<keyword evidence="3" id="KW-1133">Transmembrane helix</keyword>
<sequence>MASPLKQVKTEIKPKNARLYDQFFTDSPKTPQYWHELFAITCNKQLWTELLQKTPTDVFLRPNQITASQTFFDKGISLLKISGSSSADQANVLNLLESFLAQVLAKSWPNNSTDVINVIAGFASIDKVFYQFLNSIDLIIRSKDVKLETKRKAVETLMVTVSGAYNTSVVTYFNQRGIFSALMSYITFDETEDTYILEAFKLVGLLANVEKFESSNPYQTLLADFVDEKPMLKIIPALGAEFVKCRDDYIPTQTSWFRTATLSDAQIAALPSKRLSILLPTLEFVQKNKLFAKTLITDKGHRTKNYDTEPALAAFLSLCSYLFSNQNKNPRAEMYSKVALIILQLLLPELHQSFNTKASIKINAKQRKPPLPETEAYTFGTGLLDALLCCLRYNMKKPLPDIYDLALVVTEATLMVYRDTPSNYHWNELWSTLLNLVQFINKHADDTNSTSSKRDTGAILTCLAIPLASEGLSEEQKHQLIHKVVENSGALKTLIANYKSKTSSALIVMSTVDHFESIIVKEHQQRSANPDIVIRDNYSGYKKSIAPFVGSFWAEIQPREFKESRERIFLKKFTKECLA</sequence>
<evidence type="ECO:0000256" key="4">
    <source>
        <dbReference type="ARBA" id="ARBA00023136"/>
    </source>
</evidence>
<name>A0A1D8NCT9_YARLL</name>
<dbReference type="EMBL" id="KZ859020">
    <property type="protein sequence ID" value="RDW24818.1"/>
    <property type="molecule type" value="Genomic_DNA"/>
</dbReference>
<keyword evidence="2" id="KW-0812">Transmembrane</keyword>
<evidence type="ECO:0000313" key="9">
    <source>
        <dbReference type="Proteomes" id="UP000256601"/>
    </source>
</evidence>
<protein>
    <recommendedName>
        <fullName evidence="5">Armadillo-like helical domain-containing protein</fullName>
    </recommendedName>
</protein>
<dbReference type="EMBL" id="CP017556">
    <property type="protein sequence ID" value="AOW03458.1"/>
    <property type="molecule type" value="Genomic_DNA"/>
</dbReference>
<feature type="domain" description="Armadillo-like helical" evidence="5">
    <location>
        <begin position="370"/>
        <end position="568"/>
    </location>
</feature>
<reference evidence="6 8" key="1">
    <citation type="journal article" date="2016" name="PLoS ONE">
        <title>Sequence Assembly of Yarrowia lipolytica Strain W29/CLIB89 Shows Transposable Element Diversity.</title>
        <authorList>
            <person name="Magnan C."/>
            <person name="Yu J."/>
            <person name="Chang I."/>
            <person name="Jahn E."/>
            <person name="Kanomata Y."/>
            <person name="Wu J."/>
            <person name="Zeller M."/>
            <person name="Oakes M."/>
            <person name="Baldi P."/>
            <person name="Sandmeyer S."/>
        </authorList>
    </citation>
    <scope>NUCLEOTIDE SEQUENCE [LARGE SCALE GENOMIC DNA]</scope>
    <source>
        <strain evidence="6">CLIB89</strain>
        <strain evidence="8">CLIB89(W29)</strain>
    </source>
</reference>
<accession>A0A1D8NCT9</accession>
<dbReference type="VEuPathDB" id="FungiDB:YALI1_D02399g"/>
<evidence type="ECO:0000256" key="2">
    <source>
        <dbReference type="ARBA" id="ARBA00022692"/>
    </source>
</evidence>
<proteinExistence type="predicted"/>
<reference evidence="7 9" key="2">
    <citation type="submission" date="2018-07" db="EMBL/GenBank/DDBJ databases">
        <title>Draft Genome Assemblies for Five Robust Yarrowia lipolytica Strains Exhibiting High Lipid Production and Pentose Sugar Utilization and Sugar Alcohol Secretion from Undetoxified Lignocellulosic Biomass Hydrolysates.</title>
        <authorList>
            <consortium name="DOE Joint Genome Institute"/>
            <person name="Walker C."/>
            <person name="Ryu S."/>
            <person name="Na H."/>
            <person name="Zane M."/>
            <person name="LaButti K."/>
            <person name="Lipzen A."/>
            <person name="Haridas S."/>
            <person name="Barry K."/>
            <person name="Grigoriev I.V."/>
            <person name="Quarterman J."/>
            <person name="Slininger P."/>
            <person name="Dien B."/>
            <person name="Trinh C.T."/>
        </authorList>
    </citation>
    <scope>NUCLEOTIDE SEQUENCE [LARGE SCALE GENOMIC DNA]</scope>
    <source>
        <strain evidence="7 9">YB392</strain>
    </source>
</reference>
<evidence type="ECO:0000256" key="1">
    <source>
        <dbReference type="ARBA" id="ARBA00004370"/>
    </source>
</evidence>
<keyword evidence="4" id="KW-0472">Membrane</keyword>
<organism evidence="6 8">
    <name type="scientific">Yarrowia lipolytica</name>
    <name type="common">Candida lipolytica</name>
    <dbReference type="NCBI Taxonomy" id="4952"/>
    <lineage>
        <taxon>Eukaryota</taxon>
        <taxon>Fungi</taxon>
        <taxon>Dikarya</taxon>
        <taxon>Ascomycota</taxon>
        <taxon>Saccharomycotina</taxon>
        <taxon>Dipodascomycetes</taxon>
        <taxon>Dipodascales</taxon>
        <taxon>Dipodascales incertae sedis</taxon>
        <taxon>Yarrowia</taxon>
    </lineage>
</organism>
<gene>
    <name evidence="7" type="ORF">B0I71DRAFT_133684</name>
    <name evidence="6" type="ORF">YALI1_D02399g</name>
</gene>
<dbReference type="InterPro" id="IPR013636">
    <property type="entry name" value="ARMH3_C"/>
</dbReference>
<evidence type="ECO:0000313" key="6">
    <source>
        <dbReference type="EMBL" id="AOW03458.1"/>
    </source>
</evidence>
<dbReference type="InterPro" id="IPR039868">
    <property type="entry name" value="ARMD3-like"/>
</dbReference>
<dbReference type="OMA" id="CANSIIH"/>
<dbReference type="GeneID" id="2910514"/>
<dbReference type="Proteomes" id="UP000182444">
    <property type="component" value="Chromosome 1D"/>
</dbReference>
<evidence type="ECO:0000259" key="5">
    <source>
        <dbReference type="SMART" id="SM01158"/>
    </source>
</evidence>
<dbReference type="AlphaFoldDB" id="A0A1D8NCT9"/>
<evidence type="ECO:0000313" key="8">
    <source>
        <dbReference type="Proteomes" id="UP000182444"/>
    </source>
</evidence>
<dbReference type="PANTHER" id="PTHR13608:SF3">
    <property type="entry name" value="ARMADILLO-LIKE HELICAL DOMAIN-CONTAINING PROTEIN 3"/>
    <property type="match status" value="1"/>
</dbReference>
<evidence type="ECO:0000256" key="3">
    <source>
        <dbReference type="ARBA" id="ARBA00022989"/>
    </source>
</evidence>
<dbReference type="GO" id="GO:0016020">
    <property type="term" value="C:membrane"/>
    <property type="evidence" value="ECO:0007669"/>
    <property type="project" value="UniProtKB-SubCell"/>
</dbReference>
<dbReference type="SMART" id="SM01158">
    <property type="entry name" value="DUF1741"/>
    <property type="match status" value="1"/>
</dbReference>
<dbReference type="KEGG" id="yli:2910514"/>